<gene>
    <name evidence="1" type="ordered locus">MODMU_0344</name>
</gene>
<name>I4EQZ1_MODI5</name>
<dbReference type="Proteomes" id="UP000006461">
    <property type="component" value="Chromosome"/>
</dbReference>
<dbReference type="EMBL" id="FO203431">
    <property type="protein sequence ID" value="CCH85804.1"/>
    <property type="molecule type" value="Genomic_DNA"/>
</dbReference>
<reference evidence="1 2" key="1">
    <citation type="journal article" date="2012" name="J. Bacteriol.">
        <title>Genome Sequence of Radiation-Resistant Modestobacter marinus Strain BC501, a Representative Actinobacterium That Thrives on Calcareous Stone Surfaces.</title>
        <authorList>
            <person name="Normand P."/>
            <person name="Gury J."/>
            <person name="Pujic P."/>
            <person name="Chouaia B."/>
            <person name="Crotti E."/>
            <person name="Brusetti L."/>
            <person name="Daffonchio D."/>
            <person name="Vacherie B."/>
            <person name="Barbe V."/>
            <person name="Medigue C."/>
            <person name="Calteau A."/>
            <person name="Ghodhbane-Gtari F."/>
            <person name="Essoussi I."/>
            <person name="Nouioui I."/>
            <person name="Abbassi-Ghozzi I."/>
            <person name="Gtari M."/>
        </authorList>
    </citation>
    <scope>NUCLEOTIDE SEQUENCE [LARGE SCALE GENOMIC DNA]</scope>
    <source>
        <strain evidence="2">BC 501</strain>
    </source>
</reference>
<dbReference type="KEGG" id="mmar:MODMU_0344"/>
<organism evidence="1 2">
    <name type="scientific">Modestobacter italicus (strain DSM 44449 / CECT 9708 / BC 501)</name>
    <dbReference type="NCBI Taxonomy" id="2732864"/>
    <lineage>
        <taxon>Bacteria</taxon>
        <taxon>Bacillati</taxon>
        <taxon>Actinomycetota</taxon>
        <taxon>Actinomycetes</taxon>
        <taxon>Geodermatophilales</taxon>
        <taxon>Geodermatophilaceae</taxon>
        <taxon>Modestobacter</taxon>
    </lineage>
</organism>
<sequence length="317" mass="34229">MHATPYIRPADDDLLRRPAEADLADSIVAILTDPDFGPVAQSAWLELAGGWIAHHYATRVLTRPLVVLQTPSLTTGLDVHLAEETPDGLLDLSAGELKGPGSPGQSGRLSALTDPQLGEAQRQANAFVAAEAAGELVIGAHSGSRCTCSFRTADGGRLRFKETPTRDCPDAISHVVPQLVQIGYGSAAASAVPVPAPWNSCGTDARVRRIHPHVRGLFVPVHAPRGGLLGKYHATADLVWPWRWATAEHPRLLHSWATRAARLQLPEASSEKLREFAARTWMVSSYTATHRWPQTSLELVPALLPETYPCPRRCCAA</sequence>
<keyword evidence="2" id="KW-1185">Reference proteome</keyword>
<dbReference type="AlphaFoldDB" id="I4EQZ1"/>
<protein>
    <submittedName>
        <fullName evidence="1">Uncharacterized protein</fullName>
    </submittedName>
</protein>
<evidence type="ECO:0000313" key="2">
    <source>
        <dbReference type="Proteomes" id="UP000006461"/>
    </source>
</evidence>
<evidence type="ECO:0000313" key="1">
    <source>
        <dbReference type="EMBL" id="CCH85804.1"/>
    </source>
</evidence>
<dbReference type="HOGENOM" id="CLU_876655_0_0_11"/>
<accession>I4EQZ1</accession>
<proteinExistence type="predicted"/>